<name>A0A0S3UIP4_PREIN</name>
<sequence>MPINSTETNKVQFENAVFLPEIVKMLNEGHTVTLTLRGNSMRPFLEDYRDKALFVKPSTIAVGDPVLAEIAPKHFVLHRIVAINGEAVTLLGDGNLLTEHCQKKDIVGAVIGFYRKGRNTLDRTDGWKWRCYSYVWTGLRPIRRYLLGIYRRIWIPLFGVI</sequence>
<evidence type="ECO:0008006" key="3">
    <source>
        <dbReference type="Google" id="ProtNLM"/>
    </source>
</evidence>
<accession>A0A0S3UIP4</accession>
<dbReference type="InterPro" id="IPR036286">
    <property type="entry name" value="LexA/Signal_pep-like_sf"/>
</dbReference>
<reference evidence="1 2" key="1">
    <citation type="journal article" date="2016" name="DNA Res.">
        <title>The complete genome sequencing of Prevotella intermedia strain OMA14 and a subsequent fine-scale, intra-species genomic comparison reveal an unusual amplification of conjugative and mobile transposons and identify a novel Prevotella-lineage-specific repeat.</title>
        <authorList>
            <person name="Naito M."/>
            <person name="Ogura Y."/>
            <person name="Itoh T."/>
            <person name="Shoji M."/>
            <person name="Okamoto M."/>
            <person name="Hayashi T."/>
            <person name="Nakayama K."/>
        </authorList>
    </citation>
    <scope>NUCLEOTIDE SEQUENCE [LARGE SCALE GENOMIC DNA]</scope>
    <source>
        <strain evidence="1 2">OMA14</strain>
    </source>
</reference>
<dbReference type="Proteomes" id="UP000217431">
    <property type="component" value="Chromosome I"/>
</dbReference>
<evidence type="ECO:0000313" key="1">
    <source>
        <dbReference type="EMBL" id="BAU17323.1"/>
    </source>
</evidence>
<dbReference type="CDD" id="cd06462">
    <property type="entry name" value="Peptidase_S24_S26"/>
    <property type="match status" value="1"/>
</dbReference>
<protein>
    <recommendedName>
        <fullName evidence="3">Peptidase S41</fullName>
    </recommendedName>
</protein>
<dbReference type="RefSeq" id="WP_096405278.1">
    <property type="nucleotide sequence ID" value="NZ_AP014597.1"/>
</dbReference>
<organism evidence="1 2">
    <name type="scientific">Prevotella intermedia</name>
    <dbReference type="NCBI Taxonomy" id="28131"/>
    <lineage>
        <taxon>Bacteria</taxon>
        <taxon>Pseudomonadati</taxon>
        <taxon>Bacteroidota</taxon>
        <taxon>Bacteroidia</taxon>
        <taxon>Bacteroidales</taxon>
        <taxon>Prevotellaceae</taxon>
        <taxon>Prevotella</taxon>
    </lineage>
</organism>
<dbReference type="AlphaFoldDB" id="A0A0S3UIP4"/>
<gene>
    <name evidence="1" type="ORF">PIOMA14_I_0815</name>
</gene>
<dbReference type="SUPFAM" id="SSF51306">
    <property type="entry name" value="LexA/Signal peptidase"/>
    <property type="match status" value="1"/>
</dbReference>
<dbReference type="EMBL" id="AP014597">
    <property type="protein sequence ID" value="BAU17323.1"/>
    <property type="molecule type" value="Genomic_DNA"/>
</dbReference>
<proteinExistence type="predicted"/>
<dbReference type="STRING" id="28131.BWX40_04485"/>
<evidence type="ECO:0000313" key="2">
    <source>
        <dbReference type="Proteomes" id="UP000217431"/>
    </source>
</evidence>